<reference evidence="2 3" key="1">
    <citation type="submission" date="2016-01" db="EMBL/GenBank/DDBJ databases">
        <title>Genome sequencing of Roseivirga spongicola UST030701-084.</title>
        <authorList>
            <person name="Selvaratnam C."/>
            <person name="Thevarajoo S."/>
            <person name="Goh K.M."/>
            <person name="Ee R."/>
            <person name="Chan K.-G."/>
            <person name="Chong C.S."/>
        </authorList>
    </citation>
    <scope>NUCLEOTIDE SEQUENCE [LARGE SCALE GENOMIC DNA]</scope>
    <source>
        <strain evidence="2 3">UST030701-084</strain>
    </source>
</reference>
<evidence type="ECO:0008006" key="4">
    <source>
        <dbReference type="Google" id="ProtNLM"/>
    </source>
</evidence>
<dbReference type="RefSeq" id="WP_068218598.1">
    <property type="nucleotide sequence ID" value="NZ_LRPC01000002.1"/>
</dbReference>
<dbReference type="AlphaFoldDB" id="A0A150XE17"/>
<dbReference type="EMBL" id="LRPC01000002">
    <property type="protein sequence ID" value="KYG76926.1"/>
    <property type="molecule type" value="Genomic_DNA"/>
</dbReference>
<keyword evidence="3" id="KW-1185">Reference proteome</keyword>
<feature type="region of interest" description="Disordered" evidence="1">
    <location>
        <begin position="91"/>
        <end position="121"/>
    </location>
</feature>
<dbReference type="STRING" id="333140.AWW68_18895"/>
<feature type="compositionally biased region" description="Basic and acidic residues" evidence="1">
    <location>
        <begin position="91"/>
        <end position="108"/>
    </location>
</feature>
<accession>A0A150XE17</accession>
<organism evidence="2 3">
    <name type="scientific">Roseivirga spongicola</name>
    <dbReference type="NCBI Taxonomy" id="333140"/>
    <lineage>
        <taxon>Bacteria</taxon>
        <taxon>Pseudomonadati</taxon>
        <taxon>Bacteroidota</taxon>
        <taxon>Cytophagia</taxon>
        <taxon>Cytophagales</taxon>
        <taxon>Roseivirgaceae</taxon>
        <taxon>Roseivirga</taxon>
    </lineage>
</organism>
<proteinExistence type="predicted"/>
<comment type="caution">
    <text evidence="2">The sequence shown here is derived from an EMBL/GenBank/DDBJ whole genome shotgun (WGS) entry which is preliminary data.</text>
</comment>
<sequence>MEVTGRVERIYDTQNVTSSFKKREFVLEYADNPQYPEFIKMEFVQDKCGLLDDVKEGQEVTVGINLRGRKYEKDGETRFFNTINAWKIDKGESTQRDTDIQNFEERKAPVSTGEDSDDLPF</sequence>
<protein>
    <recommendedName>
        <fullName evidence="4">DUF3127 domain-containing protein</fullName>
    </recommendedName>
</protein>
<evidence type="ECO:0000256" key="1">
    <source>
        <dbReference type="SAM" id="MobiDB-lite"/>
    </source>
</evidence>
<dbReference type="Proteomes" id="UP000075606">
    <property type="component" value="Unassembled WGS sequence"/>
</dbReference>
<gene>
    <name evidence="2" type="ORF">AWW68_18895</name>
</gene>
<dbReference type="OrthoDB" id="598142at2"/>
<evidence type="ECO:0000313" key="3">
    <source>
        <dbReference type="Proteomes" id="UP000075606"/>
    </source>
</evidence>
<dbReference type="Pfam" id="PF11325">
    <property type="entry name" value="DUF3127"/>
    <property type="match status" value="1"/>
</dbReference>
<dbReference type="InterPro" id="IPR021474">
    <property type="entry name" value="DUF3127"/>
</dbReference>
<evidence type="ECO:0000313" key="2">
    <source>
        <dbReference type="EMBL" id="KYG76926.1"/>
    </source>
</evidence>
<name>A0A150XE17_9BACT</name>